<evidence type="ECO:0000256" key="2">
    <source>
        <dbReference type="ARBA" id="ARBA00022692"/>
    </source>
</evidence>
<name>A0A0N4XFI6_NIPBR</name>
<organism evidence="8">
    <name type="scientific">Nippostrongylus brasiliensis</name>
    <name type="common">Rat hookworm</name>
    <dbReference type="NCBI Taxonomy" id="27835"/>
    <lineage>
        <taxon>Eukaryota</taxon>
        <taxon>Metazoa</taxon>
        <taxon>Ecdysozoa</taxon>
        <taxon>Nematoda</taxon>
        <taxon>Chromadorea</taxon>
        <taxon>Rhabditida</taxon>
        <taxon>Rhabditina</taxon>
        <taxon>Rhabditomorpha</taxon>
        <taxon>Strongyloidea</taxon>
        <taxon>Heligmosomidae</taxon>
        <taxon>Nippostrongylus</taxon>
    </lineage>
</organism>
<dbReference type="PANTHER" id="PTHR23360:SF67">
    <property type="entry name" value="G-PROTEIN COUPLED RECEPTORS FAMILY 1 PROFILE DOMAIN-CONTAINING PROTEIN"/>
    <property type="match status" value="1"/>
</dbReference>
<feature type="transmembrane region" description="Helical" evidence="5">
    <location>
        <begin position="21"/>
        <end position="41"/>
    </location>
</feature>
<protein>
    <submittedName>
        <fullName evidence="8">G_PROTEIN_RECEP_F1_2 domain-containing protein</fullName>
    </submittedName>
</protein>
<evidence type="ECO:0000313" key="6">
    <source>
        <dbReference type="EMBL" id="VDL64644.1"/>
    </source>
</evidence>
<reference evidence="6 7" key="2">
    <citation type="submission" date="2018-11" db="EMBL/GenBank/DDBJ databases">
        <authorList>
            <consortium name="Pathogen Informatics"/>
        </authorList>
    </citation>
    <scope>NUCLEOTIDE SEQUENCE [LARGE SCALE GENOMIC DNA]</scope>
</reference>
<dbReference type="EMBL" id="UYSL01000959">
    <property type="protein sequence ID" value="VDL64644.1"/>
    <property type="molecule type" value="Genomic_DNA"/>
</dbReference>
<accession>A0A0N4XFI6</accession>
<feature type="transmembrane region" description="Helical" evidence="5">
    <location>
        <begin position="69"/>
        <end position="89"/>
    </location>
</feature>
<evidence type="ECO:0000313" key="8">
    <source>
        <dbReference type="WBParaSite" id="NBR_0000128801-mRNA-1"/>
    </source>
</evidence>
<dbReference type="GO" id="GO:0004930">
    <property type="term" value="F:G protein-coupled receptor activity"/>
    <property type="evidence" value="ECO:0007669"/>
    <property type="project" value="InterPro"/>
</dbReference>
<keyword evidence="2 5" id="KW-0812">Transmembrane</keyword>
<proteinExistence type="predicted"/>
<dbReference type="SMART" id="SM01381">
    <property type="entry name" value="7TM_GPCR_Srsx"/>
    <property type="match status" value="1"/>
</dbReference>
<keyword evidence="3 5" id="KW-1133">Transmembrane helix</keyword>
<gene>
    <name evidence="6" type="ORF">NBR_LOCUS1289</name>
</gene>
<keyword evidence="7" id="KW-1185">Reference proteome</keyword>
<evidence type="ECO:0000256" key="3">
    <source>
        <dbReference type="ARBA" id="ARBA00022989"/>
    </source>
</evidence>
<evidence type="ECO:0000256" key="5">
    <source>
        <dbReference type="SAM" id="Phobius"/>
    </source>
</evidence>
<dbReference type="OMA" id="IWRSSDY"/>
<dbReference type="AlphaFoldDB" id="A0A0N4XFI6"/>
<keyword evidence="4 5" id="KW-0472">Membrane</keyword>
<reference evidence="8" key="1">
    <citation type="submission" date="2017-02" db="UniProtKB">
        <authorList>
            <consortium name="WormBaseParasite"/>
        </authorList>
    </citation>
    <scope>IDENTIFICATION</scope>
</reference>
<dbReference type="Gene3D" id="1.20.1070.10">
    <property type="entry name" value="Rhodopsin 7-helix transmembrane proteins"/>
    <property type="match status" value="1"/>
</dbReference>
<dbReference type="Pfam" id="PF10320">
    <property type="entry name" value="7TM_GPCR_Srsx"/>
    <property type="match status" value="1"/>
</dbReference>
<dbReference type="Proteomes" id="UP000271162">
    <property type="component" value="Unassembled WGS sequence"/>
</dbReference>
<dbReference type="InterPro" id="IPR000276">
    <property type="entry name" value="GPCR_Rhodpsn"/>
</dbReference>
<dbReference type="InterPro" id="IPR019424">
    <property type="entry name" value="7TM_GPCR_Srsx"/>
</dbReference>
<feature type="transmembrane region" description="Helical" evidence="5">
    <location>
        <begin position="101"/>
        <end position="123"/>
    </location>
</feature>
<sequence length="199" mass="22682">MEKRTKSSFRYRTSNTTPFMAFITVLAMMYGLTFSIVGGFTRDDEVLPFCNPPLVLIPLVRRAWSLSNVVINCLIVAVYAAILGFMLLRAKSKAWKENHKVARRLTVAVIVFIFSWFITILGVDLGNAVGFSPESLSIWQSNMVLFALLCYSQAFYVCIWRSSDYRTAFKEQLSIMFCHRKCFQLASQSTQSMVHTSHS</sequence>
<feature type="transmembrane region" description="Helical" evidence="5">
    <location>
        <begin position="143"/>
        <end position="160"/>
    </location>
</feature>
<dbReference type="PANTHER" id="PTHR23360">
    <property type="entry name" value="G-PROTEIN COUPLED RECEPTORS FAMILY 1 PROFILE DOMAIN-CONTAINING PROTEIN-RELATED"/>
    <property type="match status" value="1"/>
</dbReference>
<comment type="subcellular location">
    <subcellularLocation>
        <location evidence="1">Membrane</location>
    </subcellularLocation>
</comment>
<dbReference type="WBParaSite" id="NBR_0000128801-mRNA-1">
    <property type="protein sequence ID" value="NBR_0000128801-mRNA-1"/>
    <property type="gene ID" value="NBR_0000128801"/>
</dbReference>
<dbReference type="GO" id="GO:0016020">
    <property type="term" value="C:membrane"/>
    <property type="evidence" value="ECO:0007669"/>
    <property type="project" value="UniProtKB-SubCell"/>
</dbReference>
<dbReference type="SUPFAM" id="SSF81321">
    <property type="entry name" value="Family A G protein-coupled receptor-like"/>
    <property type="match status" value="1"/>
</dbReference>
<evidence type="ECO:0000313" key="7">
    <source>
        <dbReference type="Proteomes" id="UP000271162"/>
    </source>
</evidence>
<evidence type="ECO:0000256" key="1">
    <source>
        <dbReference type="ARBA" id="ARBA00004370"/>
    </source>
</evidence>
<evidence type="ECO:0000256" key="4">
    <source>
        <dbReference type="ARBA" id="ARBA00023136"/>
    </source>
</evidence>
<dbReference type="InterPro" id="IPR047130">
    <property type="entry name" value="7TM_GPCR_Srsx_nematod"/>
</dbReference>
<dbReference type="STRING" id="27835.A0A0N4XFI6"/>